<reference evidence="1 2" key="1">
    <citation type="submission" date="2019-05" db="EMBL/GenBank/DDBJ databases">
        <authorList>
            <person name="Schori C."/>
            <person name="Ahrens C."/>
        </authorList>
    </citation>
    <scope>NUCLEOTIDE SEQUENCE [LARGE SCALE GENOMIC DNA]</scope>
    <source>
        <strain evidence="1 2">DSM 10702</strain>
    </source>
</reference>
<keyword evidence="1" id="KW-0966">Cell projection</keyword>
<proteinExistence type="predicted"/>
<dbReference type="EMBL" id="CP040626">
    <property type="protein sequence ID" value="QMW92129.1"/>
    <property type="molecule type" value="Genomic_DNA"/>
</dbReference>
<organism evidence="1 2">
    <name type="scientific">Clostridium butyricum</name>
    <dbReference type="NCBI Taxonomy" id="1492"/>
    <lineage>
        <taxon>Bacteria</taxon>
        <taxon>Bacillati</taxon>
        <taxon>Bacillota</taxon>
        <taxon>Clostridia</taxon>
        <taxon>Eubacteriales</taxon>
        <taxon>Clostridiaceae</taxon>
        <taxon>Clostridium</taxon>
    </lineage>
</organism>
<evidence type="ECO:0000313" key="1">
    <source>
        <dbReference type="EMBL" id="QMW92129.1"/>
    </source>
</evidence>
<keyword evidence="1" id="KW-0282">Flagellum</keyword>
<dbReference type="RefSeq" id="WP_035762220.1">
    <property type="nucleotide sequence ID" value="NZ_AP019716.1"/>
</dbReference>
<name>A0AAP9UGA6_CLOBU</name>
<accession>A0AAP9UGA6</accession>
<dbReference type="Proteomes" id="UP000515243">
    <property type="component" value="Chromosome 1"/>
</dbReference>
<evidence type="ECO:0000313" key="2">
    <source>
        <dbReference type="Proteomes" id="UP000515243"/>
    </source>
</evidence>
<dbReference type="AlphaFoldDB" id="A0AAP9UGA6"/>
<sequence>MENEIFDEYRQINLKIIDSIKNDKEDIKLLEQREIIIKKIFFLNLDKDKIKKIYVEKKIDDLDKELECVLKNKMLSVKQEIKQLTAKKKANLGYATANRTNSFFSTRI</sequence>
<gene>
    <name evidence="1" type="ORF">FF104_14425</name>
</gene>
<protein>
    <submittedName>
        <fullName evidence="1">Flagellar protein FliT</fullName>
    </submittedName>
</protein>
<keyword evidence="1" id="KW-0969">Cilium</keyword>
<dbReference type="GeneID" id="92945392"/>